<evidence type="ECO:0000256" key="1">
    <source>
        <dbReference type="ARBA" id="ARBA00022443"/>
    </source>
</evidence>
<dbReference type="GO" id="GO:0005085">
    <property type="term" value="F:guanyl-nucleotide exchange factor activity"/>
    <property type="evidence" value="ECO:0007669"/>
    <property type="project" value="UniProtKB-KW"/>
</dbReference>
<evidence type="ECO:0000313" key="7">
    <source>
        <dbReference type="EMBL" id="KHN78735.1"/>
    </source>
</evidence>
<dbReference type="Pfam" id="PF00621">
    <property type="entry name" value="RhoGEF"/>
    <property type="match status" value="1"/>
</dbReference>
<dbReference type="InterPro" id="IPR036028">
    <property type="entry name" value="SH3-like_dom_sf"/>
</dbReference>
<accession>A0A0B2VCN4</accession>
<proteinExistence type="predicted"/>
<dbReference type="InterPro" id="IPR001452">
    <property type="entry name" value="SH3_domain"/>
</dbReference>
<dbReference type="Pfam" id="PF07653">
    <property type="entry name" value="SH3_2"/>
    <property type="match status" value="1"/>
</dbReference>
<dbReference type="Proteomes" id="UP000031036">
    <property type="component" value="Unassembled WGS sequence"/>
</dbReference>
<keyword evidence="8" id="KW-1185">Reference proteome</keyword>
<evidence type="ECO:0000259" key="5">
    <source>
        <dbReference type="PROSITE" id="PS50002"/>
    </source>
</evidence>
<dbReference type="PROSITE" id="PS50010">
    <property type="entry name" value="DH_2"/>
    <property type="match status" value="1"/>
</dbReference>
<dbReference type="STRING" id="6265.A0A0B2VCN4"/>
<dbReference type="AlphaFoldDB" id="A0A0B2VCN4"/>
<evidence type="ECO:0000256" key="3">
    <source>
        <dbReference type="PROSITE-ProRule" id="PRU00192"/>
    </source>
</evidence>
<feature type="domain" description="DH" evidence="6">
    <location>
        <begin position="154"/>
        <end position="235"/>
    </location>
</feature>
<feature type="domain" description="SH3" evidence="5">
    <location>
        <begin position="63"/>
        <end position="127"/>
    </location>
</feature>
<dbReference type="PANTHER" id="PTHR22826">
    <property type="entry name" value="RHO GUANINE EXCHANGE FACTOR-RELATED"/>
    <property type="match status" value="1"/>
</dbReference>
<dbReference type="SMART" id="SM00326">
    <property type="entry name" value="SH3"/>
    <property type="match status" value="1"/>
</dbReference>
<feature type="compositionally biased region" description="Polar residues" evidence="4">
    <location>
        <begin position="29"/>
        <end position="43"/>
    </location>
</feature>
<feature type="region of interest" description="Disordered" evidence="4">
    <location>
        <begin position="24"/>
        <end position="59"/>
    </location>
</feature>
<keyword evidence="2" id="KW-0344">Guanine-nucleotide releasing factor</keyword>
<sequence length="303" mass="35009">MASRRQRLFDRKYSSYRKYTATEDVSYAAHTSRSSYRSESMTQRSGDRGRSSSSEIVTGSETRSLPVYIAIQDYTPEPGDTESVALEQGQIVEVLDKKNAASWLIRTKARPPKSGWVPGSYFETPTEYYKQRRRTREITGGDLNLTEEQEAIMKRDQVYHDLLHSEEEYVAELRHVVEDYVKAFDDPSVPKEVAAVKDQLALNLKELCNFHANVMLKGLQYYSDDPGKVGQTFIRLERDFDHHVQLHHKLPAVLELLSQPTIKQFFQAALVVLAGHERLDRDRRLQNPVTQKFLKIKSHLKQY</sequence>
<evidence type="ECO:0000259" key="6">
    <source>
        <dbReference type="PROSITE" id="PS50010"/>
    </source>
</evidence>
<evidence type="ECO:0000256" key="2">
    <source>
        <dbReference type="ARBA" id="ARBA00022658"/>
    </source>
</evidence>
<evidence type="ECO:0000313" key="8">
    <source>
        <dbReference type="Proteomes" id="UP000031036"/>
    </source>
</evidence>
<dbReference type="SUPFAM" id="SSF50044">
    <property type="entry name" value="SH3-domain"/>
    <property type="match status" value="1"/>
</dbReference>
<dbReference type="PROSITE" id="PS50002">
    <property type="entry name" value="SH3"/>
    <property type="match status" value="1"/>
</dbReference>
<keyword evidence="1 3" id="KW-0728">SH3 domain</keyword>
<dbReference type="OMA" id="DVNYSSH"/>
<reference evidence="7 8" key="1">
    <citation type="submission" date="2014-11" db="EMBL/GenBank/DDBJ databases">
        <title>Genetic blueprint of the zoonotic pathogen Toxocara canis.</title>
        <authorList>
            <person name="Zhu X.-Q."/>
            <person name="Korhonen P.K."/>
            <person name="Cai H."/>
            <person name="Young N.D."/>
            <person name="Nejsum P."/>
            <person name="von Samson-Himmelstjerna G."/>
            <person name="Boag P.R."/>
            <person name="Tan P."/>
            <person name="Li Q."/>
            <person name="Min J."/>
            <person name="Yang Y."/>
            <person name="Wang X."/>
            <person name="Fang X."/>
            <person name="Hall R.S."/>
            <person name="Hofmann A."/>
            <person name="Sternberg P.W."/>
            <person name="Jex A.R."/>
            <person name="Gasser R.B."/>
        </authorList>
    </citation>
    <scope>NUCLEOTIDE SEQUENCE [LARGE SCALE GENOMIC DNA]</scope>
    <source>
        <strain evidence="7">PN_DK_2014</strain>
    </source>
</reference>
<name>A0A0B2VCN4_TOXCA</name>
<dbReference type="InterPro" id="IPR000219">
    <property type="entry name" value="DH_dom"/>
</dbReference>
<dbReference type="InterPro" id="IPR035899">
    <property type="entry name" value="DBL_dom_sf"/>
</dbReference>
<dbReference type="InterPro" id="IPR051336">
    <property type="entry name" value="RhoGEF_Guanine_NuclExch_SF"/>
</dbReference>
<dbReference type="OrthoDB" id="2570713at2759"/>
<comment type="caution">
    <text evidence="7">The sequence shown here is derived from an EMBL/GenBank/DDBJ whole genome shotgun (WGS) entry which is preliminary data.</text>
</comment>
<gene>
    <name evidence="7" type="primary">unc-89</name>
    <name evidence="7" type="ORF">Tcan_04512</name>
</gene>
<dbReference type="SUPFAM" id="SSF48065">
    <property type="entry name" value="DBL homology domain (DH-domain)"/>
    <property type="match status" value="1"/>
</dbReference>
<dbReference type="GO" id="GO:0005737">
    <property type="term" value="C:cytoplasm"/>
    <property type="evidence" value="ECO:0007669"/>
    <property type="project" value="TreeGrafter"/>
</dbReference>
<dbReference type="Gene3D" id="2.30.30.40">
    <property type="entry name" value="SH3 Domains"/>
    <property type="match status" value="1"/>
</dbReference>
<organism evidence="7 8">
    <name type="scientific">Toxocara canis</name>
    <name type="common">Canine roundworm</name>
    <dbReference type="NCBI Taxonomy" id="6265"/>
    <lineage>
        <taxon>Eukaryota</taxon>
        <taxon>Metazoa</taxon>
        <taxon>Ecdysozoa</taxon>
        <taxon>Nematoda</taxon>
        <taxon>Chromadorea</taxon>
        <taxon>Rhabditida</taxon>
        <taxon>Spirurina</taxon>
        <taxon>Ascaridomorpha</taxon>
        <taxon>Ascaridoidea</taxon>
        <taxon>Toxocaridae</taxon>
        <taxon>Toxocara</taxon>
    </lineage>
</organism>
<protein>
    <submittedName>
        <fullName evidence="7">Muscle M-line assembly protein unc-89</fullName>
    </submittedName>
</protein>
<dbReference type="EMBL" id="JPKZ01002041">
    <property type="protein sequence ID" value="KHN78735.1"/>
    <property type="molecule type" value="Genomic_DNA"/>
</dbReference>
<dbReference type="Gene3D" id="1.20.900.10">
    <property type="entry name" value="Dbl homology (DH) domain"/>
    <property type="match status" value="1"/>
</dbReference>
<evidence type="ECO:0000256" key="4">
    <source>
        <dbReference type="SAM" id="MobiDB-lite"/>
    </source>
</evidence>